<accession>A0ABR6Y9M2</accession>
<protein>
    <recommendedName>
        <fullName evidence="4">Chitosanase (Glycosyl hydrolase group 75)</fullName>
    </recommendedName>
</protein>
<dbReference type="Proteomes" id="UP000624279">
    <property type="component" value="Unassembled WGS sequence"/>
</dbReference>
<feature type="chain" id="PRO_5045046194" description="Chitosanase (Glycosyl hydrolase group 75)" evidence="1">
    <location>
        <begin position="20"/>
        <end position="264"/>
    </location>
</feature>
<dbReference type="RefSeq" id="WP_186941338.1">
    <property type="nucleotide sequence ID" value="NZ_JACOGA010000005.1"/>
</dbReference>
<reference evidence="2 3" key="1">
    <citation type="submission" date="2020-08" db="EMBL/GenBank/DDBJ databases">
        <title>Novel species isolated from subtropical streams in China.</title>
        <authorList>
            <person name="Lu H."/>
        </authorList>
    </citation>
    <scope>NUCLEOTIDE SEQUENCE [LARGE SCALE GENOMIC DNA]</scope>
    <source>
        <strain evidence="2 3">LX15W</strain>
    </source>
</reference>
<name>A0ABR6Y9M2_9BURK</name>
<evidence type="ECO:0000256" key="1">
    <source>
        <dbReference type="SAM" id="SignalP"/>
    </source>
</evidence>
<keyword evidence="3" id="KW-1185">Reference proteome</keyword>
<sequence>MIRNFLTVLLATATIQATAAECGFSDWSKYQDTKLYKHNALPAYLFHTSSVKVDADGAPNAYHPDDTKLHCTKGVGFKGLDCPANAGYPNQTWWPSVLVIDTNNPSLPYIQKAPSEFAGFFVSQTSLFDASKEKNNPERFVDSRNIPYLVFPREFHKLAGTGSMGDFGYATNLTNGKTSAFIVAEIGPRKAKLGEMSIALATSLGGENPNPRTGAGSPKGKFLFVVFPKSKTTPSWPLTSAQIAEKVKPLILEIGGSTALDACK</sequence>
<evidence type="ECO:0000313" key="3">
    <source>
        <dbReference type="Proteomes" id="UP000624279"/>
    </source>
</evidence>
<feature type="signal peptide" evidence="1">
    <location>
        <begin position="1"/>
        <end position="19"/>
    </location>
</feature>
<proteinExistence type="predicted"/>
<evidence type="ECO:0000313" key="2">
    <source>
        <dbReference type="EMBL" id="MBC3873305.1"/>
    </source>
</evidence>
<keyword evidence="1" id="KW-0732">Signal</keyword>
<evidence type="ECO:0008006" key="4">
    <source>
        <dbReference type="Google" id="ProtNLM"/>
    </source>
</evidence>
<organism evidence="2 3">
    <name type="scientific">Undibacterium flavidum</name>
    <dbReference type="NCBI Taxonomy" id="2762297"/>
    <lineage>
        <taxon>Bacteria</taxon>
        <taxon>Pseudomonadati</taxon>
        <taxon>Pseudomonadota</taxon>
        <taxon>Betaproteobacteria</taxon>
        <taxon>Burkholderiales</taxon>
        <taxon>Oxalobacteraceae</taxon>
        <taxon>Undibacterium</taxon>
    </lineage>
</organism>
<dbReference type="EMBL" id="JACOGA010000005">
    <property type="protein sequence ID" value="MBC3873305.1"/>
    <property type="molecule type" value="Genomic_DNA"/>
</dbReference>
<comment type="caution">
    <text evidence="2">The sequence shown here is derived from an EMBL/GenBank/DDBJ whole genome shotgun (WGS) entry which is preliminary data.</text>
</comment>
<gene>
    <name evidence="2" type="ORF">H8K55_06885</name>
</gene>